<comment type="subcellular location">
    <subcellularLocation>
        <location evidence="1">Membrane</location>
    </subcellularLocation>
</comment>
<keyword evidence="8 9" id="KW-0472">Membrane</keyword>
<dbReference type="PANTHER" id="PTHR33910:SF1">
    <property type="entry name" value="PROTEIN TRANSLOCASE SUBUNIT SECE"/>
    <property type="match status" value="1"/>
</dbReference>
<gene>
    <name evidence="9 10" type="primary">secE</name>
    <name evidence="10" type="ORF">V3390_05060</name>
</gene>
<organism evidence="10 11">
    <name type="scientific">Aquilutibacter rugosus</name>
    <dbReference type="NCBI Taxonomy" id="3115820"/>
    <lineage>
        <taxon>Bacteria</taxon>
        <taxon>Pseudomonadati</taxon>
        <taxon>Pseudomonadota</taxon>
        <taxon>Gammaproteobacteria</taxon>
        <taxon>Lysobacterales</taxon>
        <taxon>Lysobacteraceae</taxon>
        <taxon>Aquilutibacter</taxon>
    </lineage>
</organism>
<evidence type="ECO:0000313" key="11">
    <source>
        <dbReference type="Proteomes" id="UP001356170"/>
    </source>
</evidence>
<evidence type="ECO:0000256" key="5">
    <source>
        <dbReference type="ARBA" id="ARBA00022927"/>
    </source>
</evidence>
<evidence type="ECO:0000256" key="9">
    <source>
        <dbReference type="HAMAP-Rule" id="MF_00422"/>
    </source>
</evidence>
<dbReference type="InterPro" id="IPR001901">
    <property type="entry name" value="Translocase_SecE/Sec61-g"/>
</dbReference>
<evidence type="ECO:0000256" key="2">
    <source>
        <dbReference type="ARBA" id="ARBA00022448"/>
    </source>
</evidence>
<dbReference type="InterPro" id="IPR005807">
    <property type="entry name" value="SecE_bac"/>
</dbReference>
<feature type="transmembrane region" description="Helical" evidence="9">
    <location>
        <begin position="20"/>
        <end position="37"/>
    </location>
</feature>
<dbReference type="Gene3D" id="1.20.5.1030">
    <property type="entry name" value="Preprotein translocase secy subunit"/>
    <property type="match status" value="1"/>
</dbReference>
<keyword evidence="2 9" id="KW-0813">Transport</keyword>
<dbReference type="Proteomes" id="UP001356170">
    <property type="component" value="Unassembled WGS sequence"/>
</dbReference>
<evidence type="ECO:0000256" key="6">
    <source>
        <dbReference type="ARBA" id="ARBA00022989"/>
    </source>
</evidence>
<evidence type="ECO:0000256" key="4">
    <source>
        <dbReference type="ARBA" id="ARBA00022692"/>
    </source>
</evidence>
<comment type="similarity">
    <text evidence="9">Belongs to the SecE/SEC61-gamma family.</text>
</comment>
<keyword evidence="4 9" id="KW-0812">Transmembrane</keyword>
<evidence type="ECO:0000256" key="8">
    <source>
        <dbReference type="ARBA" id="ARBA00023136"/>
    </source>
</evidence>
<feature type="transmembrane region" description="Helical" evidence="9">
    <location>
        <begin position="49"/>
        <end position="75"/>
    </location>
</feature>
<dbReference type="NCBIfam" id="TIGR00964">
    <property type="entry name" value="secE_bact"/>
    <property type="match status" value="1"/>
</dbReference>
<keyword evidence="5 9" id="KW-0653">Protein transport</keyword>
<protein>
    <recommendedName>
        <fullName evidence="9">Protein translocase subunit SecE</fullName>
    </recommendedName>
</protein>
<dbReference type="EMBL" id="JAZHBO010000001">
    <property type="protein sequence ID" value="MEF2155602.1"/>
    <property type="molecule type" value="Genomic_DNA"/>
</dbReference>
<dbReference type="HAMAP" id="MF_00422">
    <property type="entry name" value="SecE"/>
    <property type="match status" value="1"/>
</dbReference>
<dbReference type="InterPro" id="IPR038379">
    <property type="entry name" value="SecE_sf"/>
</dbReference>
<dbReference type="Pfam" id="PF00584">
    <property type="entry name" value="SecE"/>
    <property type="match status" value="1"/>
</dbReference>
<feature type="transmembrane region" description="Helical" evidence="9">
    <location>
        <begin position="96"/>
        <end position="118"/>
    </location>
</feature>
<evidence type="ECO:0000256" key="7">
    <source>
        <dbReference type="ARBA" id="ARBA00023010"/>
    </source>
</evidence>
<evidence type="ECO:0000313" key="10">
    <source>
        <dbReference type="EMBL" id="MEF2155602.1"/>
    </source>
</evidence>
<keyword evidence="6 9" id="KW-1133">Transmembrane helix</keyword>
<name>A0ABU7V1B7_9GAMM</name>
<reference evidence="10 11" key="1">
    <citation type="submission" date="2024-01" db="EMBL/GenBank/DDBJ databases">
        <title>Novel species of the genus Luteimonas isolated from rivers.</title>
        <authorList>
            <person name="Lu H."/>
        </authorList>
    </citation>
    <scope>NUCLEOTIDE SEQUENCE [LARGE SCALE GENOMIC DNA]</scope>
    <source>
        <strain evidence="10 11">FXH3W</strain>
    </source>
</reference>
<sequence length="128" mass="14093">MNTLVKSSGTKLSPLDWVKLVLAVALVAAGIFAYNYYEPQVPNKFLRLLMSIGGIVLAALVYLTSSLGPRTRVFLKETRFELRKMVRPTRQQAMQTTWVVVIAVAVISLLLAAFDLIISQTVKLVLGG</sequence>
<evidence type="ECO:0000256" key="3">
    <source>
        <dbReference type="ARBA" id="ARBA00022475"/>
    </source>
</evidence>
<accession>A0ABU7V1B7</accession>
<dbReference type="RefSeq" id="WP_331689277.1">
    <property type="nucleotide sequence ID" value="NZ_JAZHBN010000002.1"/>
</dbReference>
<comment type="caution">
    <text evidence="9">Lacks conserved residue(s) required for the propagation of feature annotation.</text>
</comment>
<comment type="function">
    <text evidence="9">Essential subunit of the Sec protein translocation channel SecYEG. Clamps together the 2 halves of SecY. May contact the channel plug during translocation.</text>
</comment>
<keyword evidence="3 9" id="KW-1003">Cell membrane</keyword>
<dbReference type="PANTHER" id="PTHR33910">
    <property type="entry name" value="PROTEIN TRANSLOCASE SUBUNIT SECE"/>
    <property type="match status" value="1"/>
</dbReference>
<proteinExistence type="inferred from homology"/>
<keyword evidence="11" id="KW-1185">Reference proteome</keyword>
<comment type="subunit">
    <text evidence="9">Component of the Sec protein translocase complex. Heterotrimer consisting of SecY, SecE and SecG subunits. The heterotrimers can form oligomers, although 1 heterotrimer is thought to be able to translocate proteins. Interacts with the ribosome. Interacts with SecDF, and other proteins may be involved. Interacts with SecA.</text>
</comment>
<evidence type="ECO:0000256" key="1">
    <source>
        <dbReference type="ARBA" id="ARBA00004370"/>
    </source>
</evidence>
<comment type="caution">
    <text evidence="10">The sequence shown here is derived from an EMBL/GenBank/DDBJ whole genome shotgun (WGS) entry which is preliminary data.</text>
</comment>
<keyword evidence="7 9" id="KW-0811">Translocation</keyword>